<dbReference type="Pfam" id="PF12854">
    <property type="entry name" value="PPR_1"/>
    <property type="match status" value="1"/>
</dbReference>
<dbReference type="InterPro" id="IPR002885">
    <property type="entry name" value="PPR_rpt"/>
</dbReference>
<proteinExistence type="inferred from homology"/>
<dbReference type="OrthoDB" id="185373at2759"/>
<accession>S8D1G9</accession>
<keyword evidence="2" id="KW-0677">Repeat</keyword>
<sequence length="472" mass="53288">GGHSEMKWPEKITPPLVQQLIRSEKNLEKAVSIFDSATAEYSNGYRHDQSTFTLIIKRLLSANKFIDSEHILARMKQEDCEINEDVFISIYKAYARVHKPLEVVRSFEKMKEYGCEPSIKSYVTVFSVLVDEGHLKMAFRFYRDIKARGIPTDVPMLNVLIKALCKSDETLDSACEIFREMPKRGHAPDSYTYSTLISGLCRGGRTLEAKELLIEMEANGCSPSVITYTCLIHGFCRLNKLEDAMELFKEMKIKGVSPNVYTYSSVIDGLCKNGLSSQAKLMLEKMIRDKLVPNFITYSSLIHGFCSQEGSVVEAVGILDRMKLQNLKPDAGLYSKITNALCDSSRFREAADFIDEMILSGVTPNRVTWGLHVRIHNRVIRGLCVGVAASSDRAFALYRSARCRGVSVEAETYRSLIEHCRRDAERVSRILDEMVVDGCVPCEGTWSAVMDAVCCDRKMSKREARLLQDELI</sequence>
<feature type="repeat" description="PPR" evidence="3">
    <location>
        <begin position="224"/>
        <end position="258"/>
    </location>
</feature>
<evidence type="ECO:0000313" key="5">
    <source>
        <dbReference type="Proteomes" id="UP000015453"/>
    </source>
</evidence>
<dbReference type="Gene3D" id="1.25.40.10">
    <property type="entry name" value="Tetratricopeptide repeat domain"/>
    <property type="match status" value="5"/>
</dbReference>
<feature type="non-terminal residue" evidence="4">
    <location>
        <position position="472"/>
    </location>
</feature>
<reference evidence="4 5" key="1">
    <citation type="journal article" date="2013" name="BMC Genomics">
        <title>The miniature genome of a carnivorous plant Genlisea aurea contains a low number of genes and short non-coding sequences.</title>
        <authorList>
            <person name="Leushkin E.V."/>
            <person name="Sutormin R.A."/>
            <person name="Nabieva E.R."/>
            <person name="Penin A.A."/>
            <person name="Kondrashov A.S."/>
            <person name="Logacheva M.D."/>
        </authorList>
    </citation>
    <scope>NUCLEOTIDE SEQUENCE [LARGE SCALE GENOMIC DNA]</scope>
</reference>
<dbReference type="EMBL" id="AUSU01001364">
    <property type="protein sequence ID" value="EPS71186.1"/>
    <property type="molecule type" value="Genomic_DNA"/>
</dbReference>
<feature type="repeat" description="PPR" evidence="3">
    <location>
        <begin position="259"/>
        <end position="293"/>
    </location>
</feature>
<dbReference type="PANTHER" id="PTHR47941">
    <property type="entry name" value="PENTATRICOPEPTIDE REPEAT-CONTAINING PROTEIN 3, MITOCHONDRIAL"/>
    <property type="match status" value="1"/>
</dbReference>
<feature type="repeat" description="PPR" evidence="3">
    <location>
        <begin position="189"/>
        <end position="223"/>
    </location>
</feature>
<evidence type="ECO:0008006" key="6">
    <source>
        <dbReference type="Google" id="ProtNLM"/>
    </source>
</evidence>
<feature type="repeat" description="PPR" evidence="3">
    <location>
        <begin position="83"/>
        <end position="117"/>
    </location>
</feature>
<evidence type="ECO:0000313" key="4">
    <source>
        <dbReference type="EMBL" id="EPS71186.1"/>
    </source>
</evidence>
<feature type="repeat" description="PPR" evidence="3">
    <location>
        <begin position="330"/>
        <end position="364"/>
    </location>
</feature>
<evidence type="ECO:0000256" key="3">
    <source>
        <dbReference type="PROSITE-ProRule" id="PRU00708"/>
    </source>
</evidence>
<comment type="caution">
    <text evidence="4">The sequence shown here is derived from an EMBL/GenBank/DDBJ whole genome shotgun (WGS) entry which is preliminary data.</text>
</comment>
<name>S8D1G9_9LAMI</name>
<dbReference type="AlphaFoldDB" id="S8D1G9"/>
<dbReference type="FunFam" id="1.25.40.10:FF:000294">
    <property type="entry name" value="Pentatricopeptide repeat-containing protein At1g09900"/>
    <property type="match status" value="1"/>
</dbReference>
<comment type="similarity">
    <text evidence="1">Belongs to the PPR family. P subfamily.</text>
</comment>
<feature type="repeat" description="PPR" evidence="3">
    <location>
        <begin position="153"/>
        <end position="188"/>
    </location>
</feature>
<dbReference type="Pfam" id="PF13812">
    <property type="entry name" value="PPR_3"/>
    <property type="match status" value="1"/>
</dbReference>
<keyword evidence="5" id="KW-1185">Reference proteome</keyword>
<protein>
    <recommendedName>
        <fullName evidence="6">Pentacotripeptide-repeat region of PRORP domain-containing protein</fullName>
    </recommendedName>
</protein>
<dbReference type="Proteomes" id="UP000015453">
    <property type="component" value="Unassembled WGS sequence"/>
</dbReference>
<dbReference type="Pfam" id="PF13041">
    <property type="entry name" value="PPR_2"/>
    <property type="match status" value="2"/>
</dbReference>
<dbReference type="NCBIfam" id="TIGR00756">
    <property type="entry name" value="PPR"/>
    <property type="match status" value="6"/>
</dbReference>
<evidence type="ECO:0000256" key="1">
    <source>
        <dbReference type="ARBA" id="ARBA00007626"/>
    </source>
</evidence>
<gene>
    <name evidence="4" type="ORF">M569_03572</name>
</gene>
<dbReference type="InterPro" id="IPR011990">
    <property type="entry name" value="TPR-like_helical_dom_sf"/>
</dbReference>
<feature type="repeat" description="PPR" evidence="3">
    <location>
        <begin position="294"/>
        <end position="329"/>
    </location>
</feature>
<feature type="non-terminal residue" evidence="4">
    <location>
        <position position="1"/>
    </location>
</feature>
<evidence type="ECO:0000256" key="2">
    <source>
        <dbReference type="ARBA" id="ARBA00022737"/>
    </source>
</evidence>
<dbReference type="Pfam" id="PF01535">
    <property type="entry name" value="PPR"/>
    <property type="match status" value="1"/>
</dbReference>
<dbReference type="PROSITE" id="PS51375">
    <property type="entry name" value="PPR"/>
    <property type="match status" value="7"/>
</dbReference>
<organism evidence="4 5">
    <name type="scientific">Genlisea aurea</name>
    <dbReference type="NCBI Taxonomy" id="192259"/>
    <lineage>
        <taxon>Eukaryota</taxon>
        <taxon>Viridiplantae</taxon>
        <taxon>Streptophyta</taxon>
        <taxon>Embryophyta</taxon>
        <taxon>Tracheophyta</taxon>
        <taxon>Spermatophyta</taxon>
        <taxon>Magnoliopsida</taxon>
        <taxon>eudicotyledons</taxon>
        <taxon>Gunneridae</taxon>
        <taxon>Pentapetalae</taxon>
        <taxon>asterids</taxon>
        <taxon>lamiids</taxon>
        <taxon>Lamiales</taxon>
        <taxon>Lentibulariaceae</taxon>
        <taxon>Genlisea</taxon>
    </lineage>
</organism>